<gene>
    <name evidence="2" type="ORF">BSAL_88025</name>
</gene>
<keyword evidence="3" id="KW-1185">Reference proteome</keyword>
<dbReference type="VEuPathDB" id="TriTrypDB:BSAL_88025"/>
<dbReference type="InterPro" id="IPR013761">
    <property type="entry name" value="SAM/pointed_sf"/>
</dbReference>
<evidence type="ECO:0000313" key="2">
    <source>
        <dbReference type="EMBL" id="CUI14400.1"/>
    </source>
</evidence>
<feature type="region of interest" description="Disordered" evidence="1">
    <location>
        <begin position="529"/>
        <end position="577"/>
    </location>
</feature>
<reference evidence="3" key="1">
    <citation type="submission" date="2015-09" db="EMBL/GenBank/DDBJ databases">
        <authorList>
            <consortium name="Pathogen Informatics"/>
        </authorList>
    </citation>
    <scope>NUCLEOTIDE SEQUENCE [LARGE SCALE GENOMIC DNA]</scope>
    <source>
        <strain evidence="3">Lake Konstanz</strain>
    </source>
</reference>
<evidence type="ECO:0008006" key="4">
    <source>
        <dbReference type="Google" id="ProtNLM"/>
    </source>
</evidence>
<name>A0A0S4KIQ4_BODSA</name>
<sequence length="577" mass="64640">MSDVSILQHHFDLAGVGHWTNILLRNDFTPRNIHLLNEKDLLKLRITNQKEQKQLLTAAKLIQLSSKDQAREVDTDVLRPTASDCCRSAASFLSFHHVDRAWPKRSSSLSSNIGLSNASTQVAPSFRVHMPQTAAVVVSPKPPPKRLSWKIINQRHCLPPPLPPTVAPSTAKETVTMRGRIDHSHGLQSARCECCDHHVRENAAAFSGGQWQYQSQEVVFVGESAVDHVFMWKPFAAVESLMIENAWRRKLSTVKIGGAIVDLGLMMWKTMQVRRNGDFSIGFPSLGKREVAIVSDLPLDHILSLESEFARSFLELTAAAEDQHRTAIELEEQSDLLFLRSEIAADVSFTFDQERAEVEELETQRRIELEAELAVAQVKLWDWFSNGIQLAMLATMIRSKVEEAVAVCARQAAILEDLESIARGSIEDQEQADMINLSKLVARFNAQVRAMLAGSSTVMTVDQSIRCPICNQSDCQFFTTKWKARWSHRGVVGSQNTSKEERKHENRGHSISALMAEVEEREYRDFIKQYPGKGGSRVQSPSPRLYRPPTASVAHKAPHPHPPPMRFGSSPRVVKGA</sequence>
<dbReference type="AlphaFoldDB" id="A0A0S4KIQ4"/>
<dbReference type="SUPFAM" id="SSF47769">
    <property type="entry name" value="SAM/Pointed domain"/>
    <property type="match status" value="1"/>
</dbReference>
<dbReference type="EMBL" id="CYKH01001107">
    <property type="protein sequence ID" value="CUI14400.1"/>
    <property type="molecule type" value="Genomic_DNA"/>
</dbReference>
<protein>
    <recommendedName>
        <fullName evidence="4">SAM domain-containing protein</fullName>
    </recommendedName>
</protein>
<accession>A0A0S4KIQ4</accession>
<proteinExistence type="predicted"/>
<dbReference type="Proteomes" id="UP000051952">
    <property type="component" value="Unassembled WGS sequence"/>
</dbReference>
<organism evidence="2 3">
    <name type="scientific">Bodo saltans</name>
    <name type="common">Flagellated protozoan</name>
    <dbReference type="NCBI Taxonomy" id="75058"/>
    <lineage>
        <taxon>Eukaryota</taxon>
        <taxon>Discoba</taxon>
        <taxon>Euglenozoa</taxon>
        <taxon>Kinetoplastea</taxon>
        <taxon>Metakinetoplastina</taxon>
        <taxon>Eubodonida</taxon>
        <taxon>Bodonidae</taxon>
        <taxon>Bodo</taxon>
    </lineage>
</organism>
<evidence type="ECO:0000256" key="1">
    <source>
        <dbReference type="SAM" id="MobiDB-lite"/>
    </source>
</evidence>
<evidence type="ECO:0000313" key="3">
    <source>
        <dbReference type="Proteomes" id="UP000051952"/>
    </source>
</evidence>